<comment type="caution">
    <text evidence="1">The sequence shown here is derived from an EMBL/GenBank/DDBJ whole genome shotgun (WGS) entry which is preliminary data.</text>
</comment>
<evidence type="ECO:0000313" key="2">
    <source>
        <dbReference type="Proteomes" id="UP000524462"/>
    </source>
</evidence>
<reference evidence="1 2" key="1">
    <citation type="submission" date="2020-07" db="EMBL/GenBank/DDBJ databases">
        <title>Molecular and genomic characterization of Streptococcus porcinus isolated from diseased swine in Brazil.</title>
        <authorList>
            <person name="Moreno L.Z."/>
            <person name="Matajira C.E.C."/>
            <person name="Poor A.P."/>
            <person name="Dutra M.C."/>
            <person name="Moreno A.M."/>
        </authorList>
    </citation>
    <scope>NUCLEOTIDE SEQUENCE [LARGE SCALE GENOMIC DNA]</scope>
    <source>
        <strain evidence="1 2">SP0816-2</strain>
    </source>
</reference>
<proteinExistence type="predicted"/>
<name>A0A7V9WT35_STRPO</name>
<dbReference type="EMBL" id="JACEGE010000024">
    <property type="protein sequence ID" value="MBA2796584.1"/>
    <property type="molecule type" value="Genomic_DNA"/>
</dbReference>
<accession>A0A7V9WT35</accession>
<dbReference type="RefSeq" id="WP_181460473.1">
    <property type="nucleotide sequence ID" value="NZ_JACEGE010000024.1"/>
</dbReference>
<organism evidence="1 2">
    <name type="scientific">Streptococcus porcinus</name>
    <dbReference type="NCBI Taxonomy" id="1340"/>
    <lineage>
        <taxon>Bacteria</taxon>
        <taxon>Bacillati</taxon>
        <taxon>Bacillota</taxon>
        <taxon>Bacilli</taxon>
        <taxon>Lactobacillales</taxon>
        <taxon>Streptococcaceae</taxon>
        <taxon>Streptococcus</taxon>
    </lineage>
</organism>
<gene>
    <name evidence="1" type="ORF">H1B29_08840</name>
</gene>
<protein>
    <submittedName>
        <fullName evidence="1">Uncharacterized protein</fullName>
    </submittedName>
</protein>
<sequence length="71" mass="8099">MTDKEKVAIRERAKKEMEVLDIYVDEAYRQLEPNADFTRLMLYACTAYLSAGLTDIYSSVEGLYGQIVIGE</sequence>
<dbReference type="AlphaFoldDB" id="A0A7V9WT35"/>
<evidence type="ECO:0000313" key="1">
    <source>
        <dbReference type="EMBL" id="MBA2796584.1"/>
    </source>
</evidence>
<dbReference type="Proteomes" id="UP000524462">
    <property type="component" value="Unassembled WGS sequence"/>
</dbReference>